<evidence type="ECO:0000313" key="15">
    <source>
        <dbReference type="EMBL" id="MCM3715553.1"/>
    </source>
</evidence>
<evidence type="ECO:0000256" key="8">
    <source>
        <dbReference type="ARBA" id="ARBA00034617"/>
    </source>
</evidence>
<evidence type="ECO:0000256" key="4">
    <source>
        <dbReference type="ARBA" id="ARBA00022806"/>
    </source>
</evidence>
<dbReference type="CDD" id="cd17932">
    <property type="entry name" value="DEXQc_UvrD"/>
    <property type="match status" value="1"/>
</dbReference>
<comment type="catalytic activity">
    <reaction evidence="10">
        <text>ATP + H2O = ADP + phosphate + H(+)</text>
        <dbReference type="Rhea" id="RHEA:13065"/>
        <dbReference type="ChEBI" id="CHEBI:15377"/>
        <dbReference type="ChEBI" id="CHEBI:15378"/>
        <dbReference type="ChEBI" id="CHEBI:30616"/>
        <dbReference type="ChEBI" id="CHEBI:43474"/>
        <dbReference type="ChEBI" id="CHEBI:456216"/>
        <dbReference type="EC" id="5.6.2.4"/>
    </reaction>
</comment>
<evidence type="ECO:0000256" key="1">
    <source>
        <dbReference type="ARBA" id="ARBA00009922"/>
    </source>
</evidence>
<gene>
    <name evidence="15" type="ORF">M3202_15915</name>
</gene>
<accession>A0A9X2IRG6</accession>
<dbReference type="PANTHER" id="PTHR11070">
    <property type="entry name" value="UVRD / RECB / PCRA DNA HELICASE FAMILY MEMBER"/>
    <property type="match status" value="1"/>
</dbReference>
<evidence type="ECO:0000259" key="14">
    <source>
        <dbReference type="PROSITE" id="PS51217"/>
    </source>
</evidence>
<evidence type="ECO:0000259" key="13">
    <source>
        <dbReference type="PROSITE" id="PS51198"/>
    </source>
</evidence>
<dbReference type="AlphaFoldDB" id="A0A9X2IRG6"/>
<keyword evidence="3 11" id="KW-0378">Hydrolase</keyword>
<feature type="domain" description="UvrD-like helicase C-terminal" evidence="14">
    <location>
        <begin position="422"/>
        <end position="688"/>
    </location>
</feature>
<dbReference type="Pfam" id="PF13361">
    <property type="entry name" value="UvrD_C"/>
    <property type="match status" value="1"/>
</dbReference>
<dbReference type="EMBL" id="JAMBOL010000017">
    <property type="protein sequence ID" value="MCM3715553.1"/>
    <property type="molecule type" value="Genomic_DNA"/>
</dbReference>
<evidence type="ECO:0000256" key="6">
    <source>
        <dbReference type="ARBA" id="ARBA00023125"/>
    </source>
</evidence>
<dbReference type="GO" id="GO:0005829">
    <property type="term" value="C:cytosol"/>
    <property type="evidence" value="ECO:0007669"/>
    <property type="project" value="TreeGrafter"/>
</dbReference>
<organism evidence="15 16">
    <name type="scientific">Halalkalibacter oceani</name>
    <dbReference type="NCBI Taxonomy" id="1653776"/>
    <lineage>
        <taxon>Bacteria</taxon>
        <taxon>Bacillati</taxon>
        <taxon>Bacillota</taxon>
        <taxon>Bacilli</taxon>
        <taxon>Bacillales</taxon>
        <taxon>Bacillaceae</taxon>
        <taxon>Halalkalibacter</taxon>
    </lineage>
</organism>
<dbReference type="GO" id="GO:0033202">
    <property type="term" value="C:DNA helicase complex"/>
    <property type="evidence" value="ECO:0007669"/>
    <property type="project" value="TreeGrafter"/>
</dbReference>
<sequence>MQVAYYQDKLIALHTCERSEWQQLYMASKRDEITCPHCHTPVRMELGITAPPLFSHTGQTEECENVAQLLARKQDEQQRAAEQESTTIQLPKRRSISDSGSSSLSRWKEPEPLKAVPPFSVRSNDKDTMASGYRHTLLEQGILLDDQQWTAVTTTEGPLLVLAGAGSGKTRVLTARAAYMLVELGHSPKEMILVTFTAKAAKEMKERMKQYPGLTAKHLQPLVVGTFHSIFYKMLLHADAERWNQTNLLKADWQKQAMVKEAGREINLEEKEFAFDQALTQISWWKNHLLSPEQVTPRDQWEERTAYLYRRYEQMRSQRKWFDFDDMLLGTYELLHEQPGLLARYQERFSYLSIDEFQDINKVQMEIISLLTTATQHICAVGDDDQSIYSFRGSDPSYILTFQERFPHAKRVVLDENYRSHHHIIAAANNVIAANRKRFSKRLRAQSVDEHLPYLFFPYDEEEEATMIVTDIRKRIERGEKPGDFAVFFRTHHSARALIERFIESSLPIQLEVDGESFYRRKTIRKLLAYLQLALDPEHGEALRELVGALFLKQETVQEIKAISITADCTLIEALTKLKGLPPFQLKKLASLPDKFSMLAAKQPLEAITYIESEMGLDDYLKKQGNEGNKMERGSDDVRDLKVVAKQFQSLASFLAHVEHMTAKYEALRQHPPASPAIQLMTVHRAKGLEFPHVYLIGAVEGGLPHDYALDALREGSDQPLEEERRLMYVAMTRAKQSLAISVPMMRRGKQAFRSRFVRDMQRLATTQPLAVSERRS</sequence>
<keyword evidence="7" id="KW-0413">Isomerase</keyword>
<comment type="catalytic activity">
    <reaction evidence="8">
        <text>Couples ATP hydrolysis with the unwinding of duplex DNA by translocating in the 3'-5' direction.</text>
        <dbReference type="EC" id="5.6.2.4"/>
    </reaction>
</comment>
<dbReference type="InterPro" id="IPR014017">
    <property type="entry name" value="DNA_helicase_UvrD-like_C"/>
</dbReference>
<keyword evidence="16" id="KW-1185">Reference proteome</keyword>
<dbReference type="PROSITE" id="PS51198">
    <property type="entry name" value="UVRD_HELICASE_ATP_BIND"/>
    <property type="match status" value="1"/>
</dbReference>
<evidence type="ECO:0000256" key="5">
    <source>
        <dbReference type="ARBA" id="ARBA00022840"/>
    </source>
</evidence>
<evidence type="ECO:0000256" key="3">
    <source>
        <dbReference type="ARBA" id="ARBA00022801"/>
    </source>
</evidence>
<keyword evidence="2 11" id="KW-0547">Nucleotide-binding</keyword>
<dbReference type="Proteomes" id="UP001139179">
    <property type="component" value="Unassembled WGS sequence"/>
</dbReference>
<dbReference type="Gene3D" id="1.10.486.10">
    <property type="entry name" value="PCRA, domain 4"/>
    <property type="match status" value="1"/>
</dbReference>
<dbReference type="CDD" id="cd18807">
    <property type="entry name" value="SF1_C_UvrD"/>
    <property type="match status" value="1"/>
</dbReference>
<proteinExistence type="inferred from homology"/>
<feature type="binding site" evidence="11">
    <location>
        <begin position="163"/>
        <end position="170"/>
    </location>
    <ligand>
        <name>ATP</name>
        <dbReference type="ChEBI" id="CHEBI:30616"/>
    </ligand>
</feature>
<dbReference type="GO" id="GO:0016787">
    <property type="term" value="F:hydrolase activity"/>
    <property type="evidence" value="ECO:0007669"/>
    <property type="project" value="UniProtKB-UniRule"/>
</dbReference>
<dbReference type="GO" id="GO:0003677">
    <property type="term" value="F:DNA binding"/>
    <property type="evidence" value="ECO:0007669"/>
    <property type="project" value="UniProtKB-KW"/>
</dbReference>
<dbReference type="InterPro" id="IPR000212">
    <property type="entry name" value="DNA_helicase_UvrD/REP"/>
</dbReference>
<dbReference type="GO" id="GO:0043138">
    <property type="term" value="F:3'-5' DNA helicase activity"/>
    <property type="evidence" value="ECO:0007669"/>
    <property type="project" value="UniProtKB-EC"/>
</dbReference>
<dbReference type="GO" id="GO:0000725">
    <property type="term" value="P:recombinational repair"/>
    <property type="evidence" value="ECO:0007669"/>
    <property type="project" value="TreeGrafter"/>
</dbReference>
<reference evidence="15" key="1">
    <citation type="submission" date="2022-05" db="EMBL/GenBank/DDBJ databases">
        <title>Comparative Genomics of Spacecraft Associated Microbes.</title>
        <authorList>
            <person name="Tran M.T."/>
            <person name="Wright A."/>
            <person name="Seuylemezian A."/>
            <person name="Eisen J."/>
            <person name="Coil D."/>
        </authorList>
    </citation>
    <scope>NUCLEOTIDE SEQUENCE</scope>
    <source>
        <strain evidence="15">214.1.1</strain>
    </source>
</reference>
<dbReference type="InterPro" id="IPR027417">
    <property type="entry name" value="P-loop_NTPase"/>
</dbReference>
<dbReference type="InterPro" id="IPR014016">
    <property type="entry name" value="UvrD-like_ATP-bd"/>
</dbReference>
<dbReference type="GO" id="GO:0005524">
    <property type="term" value="F:ATP binding"/>
    <property type="evidence" value="ECO:0007669"/>
    <property type="project" value="UniProtKB-UniRule"/>
</dbReference>
<evidence type="ECO:0000256" key="12">
    <source>
        <dbReference type="SAM" id="MobiDB-lite"/>
    </source>
</evidence>
<dbReference type="EC" id="5.6.2.4" evidence="9"/>
<evidence type="ECO:0000256" key="2">
    <source>
        <dbReference type="ARBA" id="ARBA00022741"/>
    </source>
</evidence>
<feature type="domain" description="UvrD-like helicase ATP-binding" evidence="13">
    <location>
        <begin position="142"/>
        <end position="421"/>
    </location>
</feature>
<feature type="region of interest" description="Disordered" evidence="12">
    <location>
        <begin position="74"/>
        <end position="122"/>
    </location>
</feature>
<evidence type="ECO:0000256" key="7">
    <source>
        <dbReference type="ARBA" id="ARBA00023235"/>
    </source>
</evidence>
<dbReference type="Pfam" id="PF00580">
    <property type="entry name" value="UvrD-helicase"/>
    <property type="match status" value="1"/>
</dbReference>
<evidence type="ECO:0000313" key="16">
    <source>
        <dbReference type="Proteomes" id="UP001139179"/>
    </source>
</evidence>
<dbReference type="Gene3D" id="1.10.10.160">
    <property type="match status" value="1"/>
</dbReference>
<dbReference type="Gene3D" id="3.40.50.300">
    <property type="entry name" value="P-loop containing nucleotide triphosphate hydrolases"/>
    <property type="match status" value="2"/>
</dbReference>
<keyword evidence="6" id="KW-0238">DNA-binding</keyword>
<dbReference type="InterPro" id="IPR013986">
    <property type="entry name" value="DExx_box_DNA_helicase_dom_sf"/>
</dbReference>
<evidence type="ECO:0000256" key="11">
    <source>
        <dbReference type="PROSITE-ProRule" id="PRU00560"/>
    </source>
</evidence>
<dbReference type="PANTHER" id="PTHR11070:SF2">
    <property type="entry name" value="ATP-DEPENDENT DNA HELICASE SRS2"/>
    <property type="match status" value="1"/>
</dbReference>
<keyword evidence="5 11" id="KW-0067">ATP-binding</keyword>
<dbReference type="PROSITE" id="PS51217">
    <property type="entry name" value="UVRD_HELICASE_CTER"/>
    <property type="match status" value="1"/>
</dbReference>
<dbReference type="RefSeq" id="WP_251224290.1">
    <property type="nucleotide sequence ID" value="NZ_JAMBOL010000017.1"/>
</dbReference>
<name>A0A9X2IRG6_9BACI</name>
<evidence type="ECO:0000256" key="9">
    <source>
        <dbReference type="ARBA" id="ARBA00034808"/>
    </source>
</evidence>
<evidence type="ECO:0000256" key="10">
    <source>
        <dbReference type="ARBA" id="ARBA00048988"/>
    </source>
</evidence>
<comment type="caution">
    <text evidence="15">The sequence shown here is derived from an EMBL/GenBank/DDBJ whole genome shotgun (WGS) entry which is preliminary data.</text>
</comment>
<protein>
    <recommendedName>
        <fullName evidence="9">DNA 3'-5' helicase</fullName>
        <ecNumber evidence="9">5.6.2.4</ecNumber>
    </recommendedName>
</protein>
<keyword evidence="4 11" id="KW-0347">Helicase</keyword>
<dbReference type="SUPFAM" id="SSF52540">
    <property type="entry name" value="P-loop containing nucleoside triphosphate hydrolases"/>
    <property type="match status" value="1"/>
</dbReference>
<comment type="similarity">
    <text evidence="1">Belongs to the helicase family. UvrD subfamily.</text>
</comment>